<dbReference type="OrthoDB" id="2796951at2759"/>
<keyword evidence="4" id="KW-1185">Reference proteome</keyword>
<evidence type="ECO:0000313" key="4">
    <source>
        <dbReference type="Proteomes" id="UP000076532"/>
    </source>
</evidence>
<evidence type="ECO:0000259" key="2">
    <source>
        <dbReference type="Pfam" id="PF16862"/>
    </source>
</evidence>
<accession>A0A166QM24</accession>
<dbReference type="InterPro" id="IPR017853">
    <property type="entry name" value="GH"/>
</dbReference>
<dbReference type="Gene3D" id="3.20.20.80">
    <property type="entry name" value="Glycosidases"/>
    <property type="match status" value="1"/>
</dbReference>
<evidence type="ECO:0000256" key="1">
    <source>
        <dbReference type="SAM" id="SignalP"/>
    </source>
</evidence>
<keyword evidence="3" id="KW-0378">Hydrolase</keyword>
<feature type="chain" id="PRO_5007878745" evidence="1">
    <location>
        <begin position="22"/>
        <end position="561"/>
    </location>
</feature>
<dbReference type="InterPro" id="IPR052974">
    <property type="entry name" value="GH79_Enzymes"/>
</dbReference>
<dbReference type="AlphaFoldDB" id="A0A166QM24"/>
<gene>
    <name evidence="3" type="ORF">FIBSPDRAFT_314191</name>
</gene>
<protein>
    <submittedName>
        <fullName evidence="3">Glycoside hydrolase family 79 protein</fullName>
    </submittedName>
</protein>
<feature type="signal peptide" evidence="1">
    <location>
        <begin position="1"/>
        <end position="21"/>
    </location>
</feature>
<name>A0A166QM24_9AGAM</name>
<dbReference type="Pfam" id="PF16862">
    <property type="entry name" value="Glyco_hydro_79C"/>
    <property type="match status" value="1"/>
</dbReference>
<reference evidence="3 4" key="1">
    <citation type="journal article" date="2016" name="Mol. Biol. Evol.">
        <title>Comparative Genomics of Early-Diverging Mushroom-Forming Fungi Provides Insights into the Origins of Lignocellulose Decay Capabilities.</title>
        <authorList>
            <person name="Nagy L.G."/>
            <person name="Riley R."/>
            <person name="Tritt A."/>
            <person name="Adam C."/>
            <person name="Daum C."/>
            <person name="Floudas D."/>
            <person name="Sun H."/>
            <person name="Yadav J.S."/>
            <person name="Pangilinan J."/>
            <person name="Larsson K.H."/>
            <person name="Matsuura K."/>
            <person name="Barry K."/>
            <person name="Labutti K."/>
            <person name="Kuo R."/>
            <person name="Ohm R.A."/>
            <person name="Bhattacharya S.S."/>
            <person name="Shirouzu T."/>
            <person name="Yoshinaga Y."/>
            <person name="Martin F.M."/>
            <person name="Grigoriev I.V."/>
            <person name="Hibbett D.S."/>
        </authorList>
    </citation>
    <scope>NUCLEOTIDE SEQUENCE [LARGE SCALE GENOMIC DNA]</scope>
    <source>
        <strain evidence="3 4">CBS 109695</strain>
    </source>
</reference>
<proteinExistence type="predicted"/>
<dbReference type="GO" id="GO:0016787">
    <property type="term" value="F:hydrolase activity"/>
    <property type="evidence" value="ECO:0007669"/>
    <property type="project" value="UniProtKB-KW"/>
</dbReference>
<evidence type="ECO:0000313" key="3">
    <source>
        <dbReference type="EMBL" id="KZP27312.1"/>
    </source>
</evidence>
<dbReference type="PANTHER" id="PTHR36183">
    <property type="entry name" value="BETA-GLUCURONIDASE"/>
    <property type="match status" value="1"/>
</dbReference>
<sequence length="561" mass="59461">MLHLMAPIAFSFAFFSSAVNALDVSVPLSSSGAVTVSPSLCSFSIEQDRWPDWAGTTTKNTFFYNALENLKQITGEPPWIRIGADSEDHTNFNPATEYADDIFPNYTATVPYPEASNITVGSKFYQLVSRLPANTHVWWGVNLRADNITAAYLETKAIVQAFASSAVKSAGITLDFLEIGNEADLYVNNKGRVAPYGPTQYVPEQVISHSYAARCSNPLPSWVNIATNVSSAAGLSSTSSTKLIGAAFASSSHTTTGMSPQGIFAAGILKTKPGALITTISQHHYSGSFCSGNGDLLQNLMTKSTIRSNLTSFLPDITASQAQGLDYVLGETNSYSCHGAPGVSNTAGAALWALDYLLYAPQIGISRVFFHEGIGYKYNLIQPVALNRSILDGSALAKPLAPHFQPAYYAAIIAAEAIGKTGSTKAVELTIGSPTIAGYAFYESGTLARVLLINSKAYLSTTTTSRGSVHVSLDFTGSGTTPRVMEMKKLIIGHADDTAGLTWGGQTYETSTGLVSGSESALVTLVASGVNISDTEAILLQFLPPTAGLQERGCRLKSAEL</sequence>
<dbReference type="InterPro" id="IPR031728">
    <property type="entry name" value="GlcAase_C"/>
</dbReference>
<dbReference type="Proteomes" id="UP000076532">
    <property type="component" value="Unassembled WGS sequence"/>
</dbReference>
<dbReference type="EMBL" id="KV417509">
    <property type="protein sequence ID" value="KZP27312.1"/>
    <property type="molecule type" value="Genomic_DNA"/>
</dbReference>
<feature type="domain" description="Beta-glucuronidase C-terminal" evidence="2">
    <location>
        <begin position="438"/>
        <end position="539"/>
    </location>
</feature>
<dbReference type="SUPFAM" id="SSF51445">
    <property type="entry name" value="(Trans)glycosidases"/>
    <property type="match status" value="1"/>
</dbReference>
<organism evidence="3 4">
    <name type="scientific">Athelia psychrophila</name>
    <dbReference type="NCBI Taxonomy" id="1759441"/>
    <lineage>
        <taxon>Eukaryota</taxon>
        <taxon>Fungi</taxon>
        <taxon>Dikarya</taxon>
        <taxon>Basidiomycota</taxon>
        <taxon>Agaricomycotina</taxon>
        <taxon>Agaricomycetes</taxon>
        <taxon>Agaricomycetidae</taxon>
        <taxon>Atheliales</taxon>
        <taxon>Atheliaceae</taxon>
        <taxon>Athelia</taxon>
    </lineage>
</organism>
<dbReference type="PANTHER" id="PTHR36183:SF2">
    <property type="entry name" value="BETA-GLUCURONIDASE C-TERMINAL DOMAIN-CONTAINING PROTEIN"/>
    <property type="match status" value="1"/>
</dbReference>
<keyword evidence="1" id="KW-0732">Signal</keyword>